<evidence type="ECO:0000256" key="5">
    <source>
        <dbReference type="ARBA" id="ARBA00023157"/>
    </source>
</evidence>
<evidence type="ECO:0000256" key="2">
    <source>
        <dbReference type="ARBA" id="ARBA00009813"/>
    </source>
</evidence>
<dbReference type="Pfam" id="PF10411">
    <property type="entry name" value="DsbC_N"/>
    <property type="match status" value="1"/>
</dbReference>
<dbReference type="InterPro" id="IPR009094">
    <property type="entry name" value="DiS-bond_isomerase_DsbC/G_N_sf"/>
</dbReference>
<dbReference type="SUPFAM" id="SSF54423">
    <property type="entry name" value="DsbC/DsbG N-terminal domain-like"/>
    <property type="match status" value="1"/>
</dbReference>
<gene>
    <name evidence="10" type="ORF">HUK38_08260</name>
</gene>
<dbReference type="AlphaFoldDB" id="A0A839HJX4"/>
<dbReference type="Proteomes" id="UP000548632">
    <property type="component" value="Unassembled WGS sequence"/>
</dbReference>
<dbReference type="InterPro" id="IPR051470">
    <property type="entry name" value="Thiol:disulfide_interchange"/>
</dbReference>
<comment type="caution">
    <text evidence="10">The sequence shown here is derived from an EMBL/GenBank/DDBJ whole genome shotgun (WGS) entry which is preliminary data.</text>
</comment>
<sequence length="245" mass="26641">MTLRFQSLLFAAMCASNLTIAPAFADETTAIRAALAKVLPDEQATAIQPSPIKNLFQVNVGSQVIFMTDDGRYLIDGAIIDLTTRKDITETARAAARRVAVAALGSDKMIQFNADKPKHTVTVFTDIDCGYCRKLHQKIGDYNAAGISVNYLFFPRSGINTPSYDKAVSVWCADDRKAAMTAAKNGETVPNKTCDNPIQQQMELGEQLNIRGTPALVLDSGELIPGFVEPKQLTKMLDQSQVSAH</sequence>
<evidence type="ECO:0000256" key="3">
    <source>
        <dbReference type="ARBA" id="ARBA00022729"/>
    </source>
</evidence>
<keyword evidence="5" id="KW-1015">Disulfide bond</keyword>
<comment type="function">
    <text evidence="7">Required for disulfide bond formation in some periplasmic proteins. Acts by transferring its disulfide bond to other proteins and is reduced in the process.</text>
</comment>
<evidence type="ECO:0000256" key="7">
    <source>
        <dbReference type="RuleBase" id="RU364038"/>
    </source>
</evidence>
<evidence type="ECO:0000256" key="4">
    <source>
        <dbReference type="ARBA" id="ARBA00022764"/>
    </source>
</evidence>
<dbReference type="PANTHER" id="PTHR35272:SF3">
    <property type="entry name" value="THIOL:DISULFIDE INTERCHANGE PROTEIN DSBC"/>
    <property type="match status" value="1"/>
</dbReference>
<protein>
    <recommendedName>
        <fullName evidence="7">Thiol:disulfide interchange protein</fullName>
    </recommendedName>
</protein>
<comment type="subcellular location">
    <subcellularLocation>
        <location evidence="1 7">Periplasm</location>
    </subcellularLocation>
</comment>
<evidence type="ECO:0000259" key="9">
    <source>
        <dbReference type="Pfam" id="PF13098"/>
    </source>
</evidence>
<feature type="domain" description="Disulphide bond isomerase DsbC/G N-terminal" evidence="8">
    <location>
        <begin position="25"/>
        <end position="90"/>
    </location>
</feature>
<evidence type="ECO:0000256" key="6">
    <source>
        <dbReference type="ARBA" id="ARBA00023284"/>
    </source>
</evidence>
<dbReference type="EMBL" id="JABVCQ010000015">
    <property type="protein sequence ID" value="MBB1126222.1"/>
    <property type="molecule type" value="Genomic_DNA"/>
</dbReference>
<feature type="domain" description="Thioredoxin-like fold" evidence="9">
    <location>
        <begin position="117"/>
        <end position="237"/>
    </location>
</feature>
<feature type="signal peptide" evidence="7">
    <location>
        <begin position="1"/>
        <end position="25"/>
    </location>
</feature>
<keyword evidence="3 7" id="KW-0732">Signal</keyword>
<organism evidence="10 11">
    <name type="scientific">Thiospirillum jenense</name>
    <dbReference type="NCBI Taxonomy" id="1653858"/>
    <lineage>
        <taxon>Bacteria</taxon>
        <taxon>Pseudomonadati</taxon>
        <taxon>Pseudomonadota</taxon>
        <taxon>Gammaproteobacteria</taxon>
        <taxon>Chromatiales</taxon>
        <taxon>Chromatiaceae</taxon>
        <taxon>Thiospirillum</taxon>
    </lineage>
</organism>
<comment type="similarity">
    <text evidence="2 7">Belongs to the thioredoxin family. DsbC subfamily.</text>
</comment>
<name>A0A839HJX4_9GAMM</name>
<evidence type="ECO:0000256" key="1">
    <source>
        <dbReference type="ARBA" id="ARBA00004418"/>
    </source>
</evidence>
<dbReference type="SUPFAM" id="SSF52833">
    <property type="entry name" value="Thioredoxin-like"/>
    <property type="match status" value="1"/>
</dbReference>
<dbReference type="PANTHER" id="PTHR35272">
    <property type="entry name" value="THIOL:DISULFIDE INTERCHANGE PROTEIN DSBC-RELATED"/>
    <property type="match status" value="1"/>
</dbReference>
<proteinExistence type="inferred from homology"/>
<dbReference type="InterPro" id="IPR018950">
    <property type="entry name" value="DiS-bond_isomerase_DsbC/G_N"/>
</dbReference>
<dbReference type="Gene3D" id="3.10.450.70">
    <property type="entry name" value="Disulphide bond isomerase, DsbC/G, N-terminal"/>
    <property type="match status" value="1"/>
</dbReference>
<reference evidence="10 11" key="1">
    <citation type="journal article" date="2020" name="Arch. Microbiol.">
        <title>The genome sequence of the giant phototrophic gammaproteobacterium Thiospirillum jenense gives insight into its physiological properties and phylogenetic relationships.</title>
        <authorList>
            <person name="Imhoff J.F."/>
            <person name="Meyer T.E."/>
            <person name="Kyndt J.A."/>
        </authorList>
    </citation>
    <scope>NUCLEOTIDE SEQUENCE [LARGE SCALE GENOMIC DNA]</scope>
    <source>
        <strain evidence="10 11">DSM 216</strain>
    </source>
</reference>
<dbReference type="Pfam" id="PF13098">
    <property type="entry name" value="Thioredoxin_2"/>
    <property type="match status" value="1"/>
</dbReference>
<evidence type="ECO:0000313" key="10">
    <source>
        <dbReference type="EMBL" id="MBB1126222.1"/>
    </source>
</evidence>
<keyword evidence="11" id="KW-1185">Reference proteome</keyword>
<dbReference type="GO" id="GO:0042597">
    <property type="term" value="C:periplasmic space"/>
    <property type="evidence" value="ECO:0007669"/>
    <property type="project" value="UniProtKB-SubCell"/>
</dbReference>
<feature type="chain" id="PRO_5033092195" description="Thiol:disulfide interchange protein" evidence="7">
    <location>
        <begin position="26"/>
        <end position="245"/>
    </location>
</feature>
<dbReference type="RefSeq" id="WP_182583850.1">
    <property type="nucleotide sequence ID" value="NZ_JABVCQ010000015.1"/>
</dbReference>
<evidence type="ECO:0000313" key="11">
    <source>
        <dbReference type="Proteomes" id="UP000548632"/>
    </source>
</evidence>
<dbReference type="InterPro" id="IPR036249">
    <property type="entry name" value="Thioredoxin-like_sf"/>
</dbReference>
<dbReference type="CDD" id="cd03020">
    <property type="entry name" value="DsbA_DsbC_DsbG"/>
    <property type="match status" value="1"/>
</dbReference>
<keyword evidence="4 7" id="KW-0574">Periplasm</keyword>
<dbReference type="InterPro" id="IPR033954">
    <property type="entry name" value="DiS-bond_Isoase_DsbC/G"/>
</dbReference>
<dbReference type="Gene3D" id="3.40.30.10">
    <property type="entry name" value="Glutaredoxin"/>
    <property type="match status" value="1"/>
</dbReference>
<evidence type="ECO:0000259" key="8">
    <source>
        <dbReference type="Pfam" id="PF10411"/>
    </source>
</evidence>
<dbReference type="InterPro" id="IPR012336">
    <property type="entry name" value="Thioredoxin-like_fold"/>
</dbReference>
<keyword evidence="6 7" id="KW-0676">Redox-active center</keyword>
<accession>A0A839HJX4</accession>